<dbReference type="Proteomes" id="UP001500457">
    <property type="component" value="Unassembled WGS sequence"/>
</dbReference>
<feature type="transmembrane region" description="Helical" evidence="1">
    <location>
        <begin position="150"/>
        <end position="172"/>
    </location>
</feature>
<evidence type="ECO:0008006" key="4">
    <source>
        <dbReference type="Google" id="ProtNLM"/>
    </source>
</evidence>
<accession>A0ABP9EEA3</accession>
<keyword evidence="3" id="KW-1185">Reference proteome</keyword>
<comment type="caution">
    <text evidence="2">The sequence shown here is derived from an EMBL/GenBank/DDBJ whole genome shotgun (WGS) entry which is preliminary data.</text>
</comment>
<reference evidence="3" key="1">
    <citation type="journal article" date="2019" name="Int. J. Syst. Evol. Microbiol.">
        <title>The Global Catalogue of Microorganisms (GCM) 10K type strain sequencing project: providing services to taxonomists for standard genome sequencing and annotation.</title>
        <authorList>
            <consortium name="The Broad Institute Genomics Platform"/>
            <consortium name="The Broad Institute Genome Sequencing Center for Infectious Disease"/>
            <person name="Wu L."/>
            <person name="Ma J."/>
        </authorList>
    </citation>
    <scope>NUCLEOTIDE SEQUENCE [LARGE SCALE GENOMIC DNA]</scope>
    <source>
        <strain evidence="3">JCM 17983</strain>
    </source>
</reference>
<name>A0ABP9EEA3_9PSEU</name>
<gene>
    <name evidence="2" type="ORF">GCM10023203_26870</name>
</gene>
<feature type="transmembrane region" description="Helical" evidence="1">
    <location>
        <begin position="25"/>
        <end position="48"/>
    </location>
</feature>
<proteinExistence type="predicted"/>
<evidence type="ECO:0000256" key="1">
    <source>
        <dbReference type="SAM" id="Phobius"/>
    </source>
</evidence>
<evidence type="ECO:0000313" key="2">
    <source>
        <dbReference type="EMBL" id="GAA4875354.1"/>
    </source>
</evidence>
<feature type="transmembrane region" description="Helical" evidence="1">
    <location>
        <begin position="60"/>
        <end position="79"/>
    </location>
</feature>
<organism evidence="2 3">
    <name type="scientific">Actinomycetospora straminea</name>
    <dbReference type="NCBI Taxonomy" id="663607"/>
    <lineage>
        <taxon>Bacteria</taxon>
        <taxon>Bacillati</taxon>
        <taxon>Actinomycetota</taxon>
        <taxon>Actinomycetes</taxon>
        <taxon>Pseudonocardiales</taxon>
        <taxon>Pseudonocardiaceae</taxon>
        <taxon>Actinomycetospora</taxon>
    </lineage>
</organism>
<feature type="transmembrane region" description="Helical" evidence="1">
    <location>
        <begin position="124"/>
        <end position="144"/>
    </location>
</feature>
<keyword evidence="1" id="KW-0812">Transmembrane</keyword>
<sequence length="177" mass="17751">MTGPAAPSRLRAVDAAYDAEPWSDFAAGMAGAAAALAGLLFVAVSINIQTILAGGIAGRAAQALVLLALPVFFSLALLVPGQPDVALAVELVLIAVVVAPGLARQARPRARAPEQPASSWVATTVLPSVVVVVAPVLAAVGLLTGSLGGLYWLPAAVALALLGGLVNAWVLLVEILR</sequence>
<keyword evidence="1" id="KW-0472">Membrane</keyword>
<dbReference type="EMBL" id="BAABHQ010000006">
    <property type="protein sequence ID" value="GAA4875354.1"/>
    <property type="molecule type" value="Genomic_DNA"/>
</dbReference>
<keyword evidence="1" id="KW-1133">Transmembrane helix</keyword>
<protein>
    <recommendedName>
        <fullName evidence="4">Modulator of FtsH protease</fullName>
    </recommendedName>
</protein>
<evidence type="ECO:0000313" key="3">
    <source>
        <dbReference type="Proteomes" id="UP001500457"/>
    </source>
</evidence>
<feature type="transmembrane region" description="Helical" evidence="1">
    <location>
        <begin position="85"/>
        <end position="103"/>
    </location>
</feature>